<proteinExistence type="inferred from homology"/>
<reference evidence="10 11" key="1">
    <citation type="submission" date="2019-03" db="EMBL/GenBank/DDBJ databases">
        <title>Genomic Encyclopedia of Type Strains, Phase IV (KMG-IV): sequencing the most valuable type-strain genomes for metagenomic binning, comparative biology and taxonomic classification.</title>
        <authorList>
            <person name="Goeker M."/>
        </authorList>
    </citation>
    <scope>NUCLEOTIDE SEQUENCE [LARGE SCALE GENOMIC DNA]</scope>
    <source>
        <strain evidence="10 11">DSM 19377</strain>
    </source>
</reference>
<dbReference type="InterPro" id="IPR004685">
    <property type="entry name" value="Brnchd-chn_aa_trnsp_Livcs"/>
</dbReference>
<dbReference type="RefSeq" id="WP_132747885.1">
    <property type="nucleotide sequence ID" value="NZ_SLXK01000046.1"/>
</dbReference>
<comment type="subcellular location">
    <subcellularLocation>
        <location evidence="1 9">Cell membrane</location>
        <topology evidence="1 9">Multi-pass membrane protein</topology>
    </subcellularLocation>
</comment>
<feature type="transmembrane region" description="Helical" evidence="9">
    <location>
        <begin position="306"/>
        <end position="327"/>
    </location>
</feature>
<feature type="transmembrane region" description="Helical" evidence="9">
    <location>
        <begin position="403"/>
        <end position="420"/>
    </location>
</feature>
<dbReference type="NCBIfam" id="TIGR00796">
    <property type="entry name" value="livcs"/>
    <property type="match status" value="1"/>
</dbReference>
<keyword evidence="11" id="KW-1185">Reference proteome</keyword>
<evidence type="ECO:0000256" key="8">
    <source>
        <dbReference type="ARBA" id="ARBA00023136"/>
    </source>
</evidence>
<name>A0A4V2SKX4_9BACL</name>
<protein>
    <recommendedName>
        <fullName evidence="9">Branched-chain amino acid transport system carrier protein</fullName>
    </recommendedName>
</protein>
<evidence type="ECO:0000256" key="6">
    <source>
        <dbReference type="ARBA" id="ARBA00022970"/>
    </source>
</evidence>
<keyword evidence="4" id="KW-1003">Cell membrane</keyword>
<keyword evidence="5 9" id="KW-0812">Transmembrane</keyword>
<dbReference type="GO" id="GO:0015188">
    <property type="term" value="F:L-isoleucine transmembrane transporter activity"/>
    <property type="evidence" value="ECO:0007669"/>
    <property type="project" value="TreeGrafter"/>
</dbReference>
<dbReference type="GO" id="GO:0015190">
    <property type="term" value="F:L-leucine transmembrane transporter activity"/>
    <property type="evidence" value="ECO:0007669"/>
    <property type="project" value="TreeGrafter"/>
</dbReference>
<dbReference type="GO" id="GO:0015820">
    <property type="term" value="P:L-leucine transport"/>
    <property type="evidence" value="ECO:0007669"/>
    <property type="project" value="TreeGrafter"/>
</dbReference>
<feature type="transmembrane region" description="Helical" evidence="9">
    <location>
        <begin position="333"/>
        <end position="354"/>
    </location>
</feature>
<comment type="caution">
    <text evidence="10">The sequence shown here is derived from an EMBL/GenBank/DDBJ whole genome shotgun (WGS) entry which is preliminary data.</text>
</comment>
<dbReference type="PANTHER" id="PTHR30588:SF0">
    <property type="entry name" value="BRANCHED-CHAIN AMINO ACID PERMEASE BRNQ"/>
    <property type="match status" value="1"/>
</dbReference>
<sequence length="438" mass="46240">MNKRIINTFTLGFALFAIFFGAGNLVFPPTIGLASGTSWVPAFIGFGITGIILPLLAVFAILNFGGSFEDLTKPISSWFHKVFNLFLMVGIGAFVTIPRMAATTHELGIHILFPDAPSIVTIIVFFSICFYFTMDKTNVVDKIGKILTPLLIVILIVIVGKGIFDPIGSPVKTDLKNPFSNAFISAYQTGDVVTGIFCAPIFIAAIIGHGYKGAAMRKVAARGVIIAGLGLTIVYGGLLFIGAEGSAIFRQGTSSTALVSAIVDQVLGNFGAVALAIAIALACLTSAIGVIPVIADFLNKLTKEKVGYRIWALIICILAAAVGSFGVDNIINYTMPIFTVLYPVAIVLVILGVFRTFIPNPGAYRGTILLTFLTSLIAALGTLGLKVPVLAQLITILPLSSQGFAWLVPAVIGFVLGAAIHKGADHKMEKESTISANE</sequence>
<evidence type="ECO:0000256" key="7">
    <source>
        <dbReference type="ARBA" id="ARBA00022989"/>
    </source>
</evidence>
<keyword evidence="8 9" id="KW-0472">Membrane</keyword>
<dbReference type="PANTHER" id="PTHR30588">
    <property type="entry name" value="BRANCHED-CHAIN AMINO ACID TRANSPORT SYSTEM 2 CARRIER PROTEIN"/>
    <property type="match status" value="1"/>
</dbReference>
<organism evidence="10 11">
    <name type="scientific">Scopulibacillus darangshiensis</name>
    <dbReference type="NCBI Taxonomy" id="442528"/>
    <lineage>
        <taxon>Bacteria</taxon>
        <taxon>Bacillati</taxon>
        <taxon>Bacillota</taxon>
        <taxon>Bacilli</taxon>
        <taxon>Bacillales</taxon>
        <taxon>Sporolactobacillaceae</taxon>
        <taxon>Scopulibacillus</taxon>
    </lineage>
</organism>
<dbReference type="AlphaFoldDB" id="A0A4V2SKX4"/>
<accession>A0A4V2SKX4</accession>
<dbReference type="OrthoDB" id="9783920at2"/>
<feature type="transmembrane region" description="Helical" evidence="9">
    <location>
        <begin position="39"/>
        <end position="62"/>
    </location>
</feature>
<feature type="transmembrane region" description="Helical" evidence="9">
    <location>
        <begin position="184"/>
        <end position="207"/>
    </location>
</feature>
<evidence type="ECO:0000313" key="10">
    <source>
        <dbReference type="EMBL" id="TCP21076.1"/>
    </source>
</evidence>
<comment type="function">
    <text evidence="9">Component of the transport system for branched-chain amino acids.</text>
</comment>
<feature type="transmembrane region" description="Helical" evidence="9">
    <location>
        <begin position="366"/>
        <end position="391"/>
    </location>
</feature>
<evidence type="ECO:0000256" key="3">
    <source>
        <dbReference type="ARBA" id="ARBA00022448"/>
    </source>
</evidence>
<dbReference type="Proteomes" id="UP000295416">
    <property type="component" value="Unassembled WGS sequence"/>
</dbReference>
<dbReference type="EMBL" id="SLXK01000046">
    <property type="protein sequence ID" value="TCP21076.1"/>
    <property type="molecule type" value="Genomic_DNA"/>
</dbReference>
<dbReference type="GO" id="GO:0005304">
    <property type="term" value="F:L-valine transmembrane transporter activity"/>
    <property type="evidence" value="ECO:0007669"/>
    <property type="project" value="TreeGrafter"/>
</dbReference>
<feature type="transmembrane region" description="Helical" evidence="9">
    <location>
        <begin position="270"/>
        <end position="294"/>
    </location>
</feature>
<keyword evidence="3 9" id="KW-0813">Transport</keyword>
<evidence type="ECO:0000256" key="1">
    <source>
        <dbReference type="ARBA" id="ARBA00004651"/>
    </source>
</evidence>
<feature type="transmembrane region" description="Helical" evidence="9">
    <location>
        <begin position="146"/>
        <end position="164"/>
    </location>
</feature>
<evidence type="ECO:0000256" key="5">
    <source>
        <dbReference type="ARBA" id="ARBA00022692"/>
    </source>
</evidence>
<dbReference type="GO" id="GO:0015818">
    <property type="term" value="P:isoleucine transport"/>
    <property type="evidence" value="ECO:0007669"/>
    <property type="project" value="TreeGrafter"/>
</dbReference>
<feature type="transmembrane region" description="Helical" evidence="9">
    <location>
        <begin position="7"/>
        <end position="27"/>
    </location>
</feature>
<evidence type="ECO:0000256" key="4">
    <source>
        <dbReference type="ARBA" id="ARBA00022475"/>
    </source>
</evidence>
<gene>
    <name evidence="10" type="ORF">EV207_14626</name>
</gene>
<keyword evidence="7 9" id="KW-1133">Transmembrane helix</keyword>
<feature type="transmembrane region" description="Helical" evidence="9">
    <location>
        <begin position="107"/>
        <end position="134"/>
    </location>
</feature>
<feature type="transmembrane region" description="Helical" evidence="9">
    <location>
        <begin position="82"/>
        <end position="101"/>
    </location>
</feature>
<evidence type="ECO:0000256" key="2">
    <source>
        <dbReference type="ARBA" id="ARBA00008540"/>
    </source>
</evidence>
<comment type="similarity">
    <text evidence="2 9">Belongs to the branched chain amino acid transporter family.</text>
</comment>
<dbReference type="Pfam" id="PF05525">
    <property type="entry name" value="Branch_AA_trans"/>
    <property type="match status" value="1"/>
</dbReference>
<keyword evidence="6 9" id="KW-0029">Amino-acid transport</keyword>
<evidence type="ECO:0000313" key="11">
    <source>
        <dbReference type="Proteomes" id="UP000295416"/>
    </source>
</evidence>
<evidence type="ECO:0000256" key="9">
    <source>
        <dbReference type="RuleBase" id="RU362122"/>
    </source>
</evidence>
<feature type="transmembrane region" description="Helical" evidence="9">
    <location>
        <begin position="219"/>
        <end position="241"/>
    </location>
</feature>
<dbReference type="GO" id="GO:0005886">
    <property type="term" value="C:plasma membrane"/>
    <property type="evidence" value="ECO:0007669"/>
    <property type="project" value="UniProtKB-SubCell"/>
</dbReference>